<dbReference type="FunFam" id="3.40.1110.10:FF:000031">
    <property type="entry name" value="Calcium-transporting ATPase"/>
    <property type="match status" value="1"/>
</dbReference>
<evidence type="ECO:0000256" key="3">
    <source>
        <dbReference type="ARBA" id="ARBA00022554"/>
    </source>
</evidence>
<dbReference type="InterPro" id="IPR018303">
    <property type="entry name" value="ATPase_P-typ_P_site"/>
</dbReference>
<dbReference type="Pfam" id="PF00689">
    <property type="entry name" value="Cation_ATPase_C"/>
    <property type="match status" value="1"/>
</dbReference>
<keyword evidence="4 18" id="KW-0109">Calcium transport</keyword>
<dbReference type="SUPFAM" id="SSF81660">
    <property type="entry name" value="Metal cation-transporting ATPase, ATP-binding domain N"/>
    <property type="match status" value="1"/>
</dbReference>
<keyword evidence="11" id="KW-1278">Translocase</keyword>
<evidence type="ECO:0000256" key="17">
    <source>
        <dbReference type="ARBA" id="ARBA00059328"/>
    </source>
</evidence>
<comment type="caution">
    <text evidence="18">Lacks conserved residue(s) required for the propagation of feature annotation.</text>
</comment>
<dbReference type="Proteomes" id="UP000070501">
    <property type="component" value="Unassembled WGS sequence"/>
</dbReference>
<keyword evidence="10" id="KW-0460">Magnesium</keyword>
<dbReference type="CDD" id="cd02081">
    <property type="entry name" value="P-type_ATPase_Ca_PMCA-like"/>
    <property type="match status" value="1"/>
</dbReference>
<accession>A0A136IWE6</accession>
<dbReference type="FunFam" id="2.70.150.10:FF:000028">
    <property type="entry name" value="Calcium-transporting ATPase"/>
    <property type="match status" value="1"/>
</dbReference>
<feature type="transmembrane region" description="Helical" evidence="18">
    <location>
        <begin position="251"/>
        <end position="271"/>
    </location>
</feature>
<dbReference type="InterPro" id="IPR004014">
    <property type="entry name" value="ATPase_P-typ_cation-transptr_N"/>
</dbReference>
<feature type="transmembrane region" description="Helical" evidence="18">
    <location>
        <begin position="419"/>
        <end position="443"/>
    </location>
</feature>
<comment type="similarity">
    <text evidence="15 18">Belongs to the cation transport ATPase (P-type) (TC 3.A.3) family.</text>
</comment>
<organism evidence="21 22">
    <name type="scientific">Microdochium bolleyi</name>
    <dbReference type="NCBI Taxonomy" id="196109"/>
    <lineage>
        <taxon>Eukaryota</taxon>
        <taxon>Fungi</taxon>
        <taxon>Dikarya</taxon>
        <taxon>Ascomycota</taxon>
        <taxon>Pezizomycotina</taxon>
        <taxon>Sordariomycetes</taxon>
        <taxon>Xylariomycetidae</taxon>
        <taxon>Xylariales</taxon>
        <taxon>Microdochiaceae</taxon>
        <taxon>Microdochium</taxon>
    </lineage>
</organism>
<dbReference type="GO" id="GO:0005388">
    <property type="term" value="F:P-type calcium transporter activity"/>
    <property type="evidence" value="ECO:0007669"/>
    <property type="project" value="UniProtKB-EC"/>
</dbReference>
<evidence type="ECO:0000313" key="21">
    <source>
        <dbReference type="EMBL" id="KXJ89096.1"/>
    </source>
</evidence>
<dbReference type="InterPro" id="IPR006068">
    <property type="entry name" value="ATPase_P-typ_cation-transptr_C"/>
</dbReference>
<feature type="region of interest" description="Disordered" evidence="19">
    <location>
        <begin position="540"/>
        <end position="561"/>
    </location>
</feature>
<feature type="compositionally biased region" description="Polar residues" evidence="19">
    <location>
        <begin position="1157"/>
        <end position="1170"/>
    </location>
</feature>
<dbReference type="Gene3D" id="1.20.1110.10">
    <property type="entry name" value="Calcium-transporting ATPase, transmembrane domain"/>
    <property type="match status" value="1"/>
</dbReference>
<evidence type="ECO:0000256" key="16">
    <source>
        <dbReference type="ARBA" id="ARBA00048694"/>
    </source>
</evidence>
<dbReference type="InParanoid" id="A0A136IWE6"/>
<evidence type="ECO:0000256" key="12">
    <source>
        <dbReference type="ARBA" id="ARBA00022989"/>
    </source>
</evidence>
<evidence type="ECO:0000256" key="19">
    <source>
        <dbReference type="SAM" id="MobiDB-lite"/>
    </source>
</evidence>
<dbReference type="NCBIfam" id="TIGR01517">
    <property type="entry name" value="ATPase-IIB_Ca"/>
    <property type="match status" value="1"/>
</dbReference>
<feature type="domain" description="Cation-transporting P-type ATPase N-terminal" evidence="20">
    <location>
        <begin position="143"/>
        <end position="234"/>
    </location>
</feature>
<feature type="transmembrane region" description="Helical" evidence="18">
    <location>
        <begin position="978"/>
        <end position="996"/>
    </location>
</feature>
<dbReference type="SUPFAM" id="SSF81653">
    <property type="entry name" value="Calcium ATPase, transduction domain A"/>
    <property type="match status" value="1"/>
</dbReference>
<evidence type="ECO:0000256" key="2">
    <source>
        <dbReference type="ARBA" id="ARBA00022448"/>
    </source>
</evidence>
<keyword evidence="8 18" id="KW-0106">Calcium</keyword>
<feature type="transmembrane region" description="Helical" evidence="18">
    <location>
        <begin position="928"/>
        <end position="946"/>
    </location>
</feature>
<dbReference type="GO" id="GO:0005886">
    <property type="term" value="C:plasma membrane"/>
    <property type="evidence" value="ECO:0007669"/>
    <property type="project" value="TreeGrafter"/>
</dbReference>
<dbReference type="Pfam" id="PF00122">
    <property type="entry name" value="E1-E2_ATPase"/>
    <property type="match status" value="1"/>
</dbReference>
<dbReference type="EC" id="7.2.2.10" evidence="18"/>
<evidence type="ECO:0000256" key="18">
    <source>
        <dbReference type="RuleBase" id="RU361146"/>
    </source>
</evidence>
<name>A0A136IWE6_9PEZI</name>
<sequence>MASNSLAPPTASGDRRNRSGSDSTENRHLTSSAGSFASTSHLTVDTQARGRSDTVASNASFVSNVSNPFLTPAQSECGASFVTVDPETALRPDPGTEADFKVENNPFAFTPGHLNKLLNPKSLAAYRALGGIEGIEKGLQADTKSGLSIDETAVRSNVSFEQATRRNSDKFPAASERLGGTGSEPFADRIRVYGKNVLPAKKATPFWRLAWQAYNDNVIILLTVAAVISLALGIYEAVGVVHPAGETPLDWIEGVAICAAILIVTLVGSLNDWQKEKAFVKLNAKKEDREVKAFRSGKSYMISVHDIMVGDVLHLEPGDLVPVDGIFIEGHDLKCDESSATGESDALKKTAGVEVMRQLEAGVNPKNLDPFIISGAKVLEGVGTFMVTSVGTNSSFGKILMSVRTEIEPTPLQKKLEGLAVAIAKIGGSSAALLFFILLFRFAAALPQNPAPAPVKASQFMDILIVAITIIVVAVPEGLPLAVTLALAIATKRMLKENNLVRVLRACETMGNATTICSDKTGTLTTNKMTVVAGTFGTSSFDKDSESGKSDSSPAQWATGLPQPTKDAIVQSVAINSTAFEGVENGEFAFIGSKTETALLSLVREHLGMQSLPEARANEQTVQMFPFDSGKKCMGAVIKLRDGSGHRLLVKGASEILLGYSSLKTDTQTLATSPLTQADRNEIGAVIDKYAKKSLRTIGLIYRDFAQWPPAHAEMTEDGQVEFASVLKDLAFLGVVGIQDPVRPGVPEAVRKAQHAGVTVRMVTGDNAVTAQAIATECGIYTDGLIMEGPVFRALSEAEMDAKLPRLQVLARSSPEDKRILVARLKHLGETVAVTGDGTNDAPALKAADVGFSMGICGTEVAKEASEIVLMDDNFASILTALKWGRAVNDSVQKFLQFQITVNITAVLLAFISAVSDPEMKSVLTAVQLLWVNLIMDTFAALALATDPPTDKVLDRKPQPKSAPLITTNMWKMIIGQAIFQLVVTLVFYFAGMQLLGYPDTPEAHLELKTMIFNMFVWMQIFNEFNNRRLDNKFNIFEGVQRNQFFIFINMLMVGLQVAIIYVGGKAFEIKAGGLSGTQWGICVGVAGISLPWAIVVRLFPDPWFATLVRIFGGPFATAWRFVRGHLQKAFRVFKKDKKKADEESAIETAETDNTNEKQTPAVGNTNNNEPAVVVVSPPVGEAPEITVSPVTPAPPAIQVDDLDAPADEKKGDTTKEKP</sequence>
<dbReference type="Gene3D" id="3.40.50.1000">
    <property type="entry name" value="HAD superfamily/HAD-like"/>
    <property type="match status" value="1"/>
</dbReference>
<dbReference type="SFLD" id="SFLDS00003">
    <property type="entry name" value="Haloacid_Dehalogenase"/>
    <property type="match status" value="1"/>
</dbReference>
<evidence type="ECO:0000256" key="8">
    <source>
        <dbReference type="ARBA" id="ARBA00022837"/>
    </source>
</evidence>
<dbReference type="InterPro" id="IPR001757">
    <property type="entry name" value="P_typ_ATPase"/>
</dbReference>
<evidence type="ECO:0000256" key="5">
    <source>
        <dbReference type="ARBA" id="ARBA00022692"/>
    </source>
</evidence>
<protein>
    <recommendedName>
        <fullName evidence="18">Calcium-transporting ATPase</fullName>
        <ecNumber evidence="18">7.2.2.10</ecNumber>
    </recommendedName>
</protein>
<gene>
    <name evidence="21" type="ORF">Micbo1qcDRAFT_235447</name>
</gene>
<dbReference type="PRINTS" id="PR00120">
    <property type="entry name" value="HATPASE"/>
</dbReference>
<keyword evidence="5 18" id="KW-0812">Transmembrane</keyword>
<reference evidence="22" key="1">
    <citation type="submission" date="2016-02" db="EMBL/GenBank/DDBJ databases">
        <title>Draft genome sequence of Microdochium bolleyi, a fungal endophyte of beachgrass.</title>
        <authorList>
            <consortium name="DOE Joint Genome Institute"/>
            <person name="David A.S."/>
            <person name="May G."/>
            <person name="Haridas S."/>
            <person name="Lim J."/>
            <person name="Wang M."/>
            <person name="Labutti K."/>
            <person name="Lipzen A."/>
            <person name="Barry K."/>
            <person name="Grigoriev I.V."/>
        </authorList>
    </citation>
    <scope>NUCLEOTIDE SEQUENCE [LARGE SCALE GENOMIC DNA]</scope>
    <source>
        <strain evidence="22">J235TASD1</strain>
    </source>
</reference>
<comment type="subcellular location">
    <subcellularLocation>
        <location evidence="18">Membrane</location>
        <topology evidence="18">Multi-pass membrane protein</topology>
    </subcellularLocation>
    <subcellularLocation>
        <location evidence="1">Vacuole membrane</location>
        <topology evidence="1">Multi-pass membrane protein</topology>
    </subcellularLocation>
</comment>
<comment type="catalytic activity">
    <reaction evidence="16 18">
        <text>Ca(2+)(in) + ATP + H2O = Ca(2+)(out) + ADP + phosphate + H(+)</text>
        <dbReference type="Rhea" id="RHEA:18105"/>
        <dbReference type="ChEBI" id="CHEBI:15377"/>
        <dbReference type="ChEBI" id="CHEBI:15378"/>
        <dbReference type="ChEBI" id="CHEBI:29108"/>
        <dbReference type="ChEBI" id="CHEBI:30616"/>
        <dbReference type="ChEBI" id="CHEBI:43474"/>
        <dbReference type="ChEBI" id="CHEBI:456216"/>
        <dbReference type="EC" id="7.2.2.10"/>
    </reaction>
</comment>
<feature type="compositionally biased region" description="Basic and acidic residues" evidence="19">
    <location>
        <begin position="1207"/>
        <end position="1219"/>
    </location>
</feature>
<evidence type="ECO:0000256" key="15">
    <source>
        <dbReference type="ARBA" id="ARBA00038148"/>
    </source>
</evidence>
<dbReference type="STRING" id="196109.A0A136IWE6"/>
<dbReference type="EMBL" id="KQ964256">
    <property type="protein sequence ID" value="KXJ89096.1"/>
    <property type="molecule type" value="Genomic_DNA"/>
</dbReference>
<feature type="compositionally biased region" description="Basic and acidic residues" evidence="19">
    <location>
        <begin position="13"/>
        <end position="28"/>
    </location>
</feature>
<dbReference type="InterPro" id="IPR008250">
    <property type="entry name" value="ATPase_P-typ_transduc_dom_A_sf"/>
</dbReference>
<keyword evidence="22" id="KW-1185">Reference proteome</keyword>
<dbReference type="InterPro" id="IPR006408">
    <property type="entry name" value="P-type_ATPase_IIB"/>
</dbReference>
<dbReference type="Gene3D" id="3.40.1110.10">
    <property type="entry name" value="Calcium-transporting ATPase, cytoplasmic domain N"/>
    <property type="match status" value="1"/>
</dbReference>
<evidence type="ECO:0000259" key="20">
    <source>
        <dbReference type="SMART" id="SM00831"/>
    </source>
</evidence>
<feature type="region of interest" description="Disordered" evidence="19">
    <location>
        <begin position="1142"/>
        <end position="1219"/>
    </location>
</feature>
<dbReference type="SMART" id="SM00831">
    <property type="entry name" value="Cation_ATPase_N"/>
    <property type="match status" value="1"/>
</dbReference>
<keyword evidence="9 18" id="KW-0067">ATP-binding</keyword>
<dbReference type="PANTHER" id="PTHR24093">
    <property type="entry name" value="CATION TRANSPORTING ATPASE"/>
    <property type="match status" value="1"/>
</dbReference>
<dbReference type="SFLD" id="SFLDG00002">
    <property type="entry name" value="C1.7:_P-type_atpase_like"/>
    <property type="match status" value="1"/>
</dbReference>
<dbReference type="GO" id="GO:0046872">
    <property type="term" value="F:metal ion binding"/>
    <property type="evidence" value="ECO:0007669"/>
    <property type="project" value="UniProtKB-KW"/>
</dbReference>
<dbReference type="InterPro" id="IPR023299">
    <property type="entry name" value="ATPase_P-typ_cyto_dom_N"/>
</dbReference>
<dbReference type="NCBIfam" id="TIGR01494">
    <property type="entry name" value="ATPase_P-type"/>
    <property type="match status" value="2"/>
</dbReference>
<evidence type="ECO:0000256" key="10">
    <source>
        <dbReference type="ARBA" id="ARBA00022842"/>
    </source>
</evidence>
<comment type="function">
    <text evidence="18">Catalyzes the hydrolysis of ATP coupled with the transport of calcium.</text>
</comment>
<dbReference type="PRINTS" id="PR00119">
    <property type="entry name" value="CATATPASE"/>
</dbReference>
<dbReference type="AlphaFoldDB" id="A0A136IWE6"/>
<keyword evidence="3" id="KW-0926">Vacuole</keyword>
<dbReference type="PROSITE" id="PS00154">
    <property type="entry name" value="ATPASE_E1_E2"/>
    <property type="match status" value="1"/>
</dbReference>
<dbReference type="OrthoDB" id="3352408at2759"/>
<proteinExistence type="inferred from homology"/>
<dbReference type="InterPro" id="IPR023298">
    <property type="entry name" value="ATPase_P-typ_TM_dom_sf"/>
</dbReference>
<feature type="transmembrane region" description="Helical" evidence="18">
    <location>
        <begin position="1077"/>
        <end position="1100"/>
    </location>
</feature>
<evidence type="ECO:0000256" key="7">
    <source>
        <dbReference type="ARBA" id="ARBA00022741"/>
    </source>
</evidence>
<dbReference type="GO" id="GO:0016887">
    <property type="term" value="F:ATP hydrolysis activity"/>
    <property type="evidence" value="ECO:0007669"/>
    <property type="project" value="InterPro"/>
</dbReference>
<evidence type="ECO:0000256" key="4">
    <source>
        <dbReference type="ARBA" id="ARBA00022568"/>
    </source>
</evidence>
<dbReference type="GO" id="GO:0005774">
    <property type="term" value="C:vacuolar membrane"/>
    <property type="evidence" value="ECO:0007669"/>
    <property type="project" value="UniProtKB-SubCell"/>
</dbReference>
<dbReference type="Pfam" id="PF13246">
    <property type="entry name" value="Cation_ATPase"/>
    <property type="match status" value="1"/>
</dbReference>
<dbReference type="InterPro" id="IPR036412">
    <property type="entry name" value="HAD-like_sf"/>
</dbReference>
<dbReference type="FunFam" id="1.20.1110.10:FF:000039">
    <property type="entry name" value="Calcium-transporting ATPase"/>
    <property type="match status" value="1"/>
</dbReference>
<dbReference type="PANTHER" id="PTHR24093:SF346">
    <property type="entry name" value="CALCIUM-TRANSPORTING ATPASE"/>
    <property type="match status" value="1"/>
</dbReference>
<feature type="transmembrane region" description="Helical" evidence="18">
    <location>
        <begin position="218"/>
        <end position="239"/>
    </location>
</feature>
<keyword evidence="14 18" id="KW-0472">Membrane</keyword>
<evidence type="ECO:0000256" key="6">
    <source>
        <dbReference type="ARBA" id="ARBA00022723"/>
    </source>
</evidence>
<dbReference type="InterPro" id="IPR023214">
    <property type="entry name" value="HAD_sf"/>
</dbReference>
<dbReference type="InterPro" id="IPR059000">
    <property type="entry name" value="ATPase_P-type_domA"/>
</dbReference>
<feature type="compositionally biased region" description="Polar residues" evidence="19">
    <location>
        <begin position="29"/>
        <end position="46"/>
    </location>
</feature>
<feature type="transmembrane region" description="Helical" evidence="18">
    <location>
        <begin position="895"/>
        <end position="916"/>
    </location>
</feature>
<dbReference type="InterPro" id="IPR044492">
    <property type="entry name" value="P_typ_ATPase_HD_dom"/>
</dbReference>
<feature type="region of interest" description="Disordered" evidence="19">
    <location>
        <begin position="1"/>
        <end position="51"/>
    </location>
</feature>
<evidence type="ECO:0000256" key="11">
    <source>
        <dbReference type="ARBA" id="ARBA00022967"/>
    </source>
</evidence>
<evidence type="ECO:0000256" key="9">
    <source>
        <dbReference type="ARBA" id="ARBA00022840"/>
    </source>
</evidence>
<keyword evidence="6" id="KW-0479">Metal-binding</keyword>
<dbReference type="FunCoup" id="A0A136IWE6">
    <property type="interactions" value="438"/>
</dbReference>
<dbReference type="Pfam" id="PF00690">
    <property type="entry name" value="Cation_ATPase_N"/>
    <property type="match status" value="1"/>
</dbReference>
<keyword evidence="12 18" id="KW-1133">Transmembrane helix</keyword>
<evidence type="ECO:0000256" key="1">
    <source>
        <dbReference type="ARBA" id="ARBA00004128"/>
    </source>
</evidence>
<dbReference type="SFLD" id="SFLDF00027">
    <property type="entry name" value="p-type_atpase"/>
    <property type="match status" value="1"/>
</dbReference>
<evidence type="ECO:0000256" key="14">
    <source>
        <dbReference type="ARBA" id="ARBA00023136"/>
    </source>
</evidence>
<feature type="transmembrane region" description="Helical" evidence="18">
    <location>
        <begin position="1045"/>
        <end position="1065"/>
    </location>
</feature>
<feature type="transmembrane region" description="Helical" evidence="18">
    <location>
        <begin position="463"/>
        <end position="490"/>
    </location>
</feature>
<keyword evidence="13 18" id="KW-0406">Ion transport</keyword>
<dbReference type="Gene3D" id="2.70.150.10">
    <property type="entry name" value="Calcium-transporting ATPase, cytoplasmic transduction domain A"/>
    <property type="match status" value="1"/>
</dbReference>
<dbReference type="GO" id="GO:0005524">
    <property type="term" value="F:ATP binding"/>
    <property type="evidence" value="ECO:0007669"/>
    <property type="project" value="UniProtKB-KW"/>
</dbReference>
<dbReference type="FunFam" id="3.40.50.1000:FF:000018">
    <property type="entry name" value="Calcium-transporting ATPase"/>
    <property type="match status" value="1"/>
</dbReference>
<dbReference type="SUPFAM" id="SSF56784">
    <property type="entry name" value="HAD-like"/>
    <property type="match status" value="1"/>
</dbReference>
<evidence type="ECO:0000256" key="13">
    <source>
        <dbReference type="ARBA" id="ARBA00023065"/>
    </source>
</evidence>
<dbReference type="GO" id="GO:0006874">
    <property type="term" value="P:intracellular calcium ion homeostasis"/>
    <property type="evidence" value="ECO:0007669"/>
    <property type="project" value="TreeGrafter"/>
</dbReference>
<dbReference type="SUPFAM" id="SSF81665">
    <property type="entry name" value="Calcium ATPase, transmembrane domain M"/>
    <property type="match status" value="1"/>
</dbReference>
<comment type="function">
    <text evidence="17">This magnesium-dependent enzyme catalyzes the hydrolysis of ATP coupled with the transport of calcium. Transports the calcium to the vacuole and participates in the control of the cytosolic free calcium.</text>
</comment>
<keyword evidence="2 18" id="KW-0813">Transport</keyword>
<keyword evidence="7 18" id="KW-0547">Nucleotide-binding</keyword>
<evidence type="ECO:0000313" key="22">
    <source>
        <dbReference type="Proteomes" id="UP000070501"/>
    </source>
</evidence>